<reference evidence="4" key="1">
    <citation type="journal article" date="2015" name="PLoS Genet.">
        <title>Genome Sequence and Transcriptome Analyses of Chrysochromulina tobin: Metabolic Tools for Enhanced Algal Fitness in the Prominent Order Prymnesiales (Haptophyceae).</title>
        <authorList>
            <person name="Hovde B.T."/>
            <person name="Deodato C.R."/>
            <person name="Hunsperger H.M."/>
            <person name="Ryken S.A."/>
            <person name="Yost W."/>
            <person name="Jha R.K."/>
            <person name="Patterson J."/>
            <person name="Monnat R.J. Jr."/>
            <person name="Barlow S.B."/>
            <person name="Starkenburg S.R."/>
            <person name="Cattolico R.A."/>
        </authorList>
    </citation>
    <scope>NUCLEOTIDE SEQUENCE</scope>
    <source>
        <strain evidence="4">CCMP291</strain>
    </source>
</reference>
<evidence type="ECO:0000313" key="3">
    <source>
        <dbReference type="EMBL" id="KOO23087.1"/>
    </source>
</evidence>
<dbReference type="AlphaFoldDB" id="A0A0M0J9R5"/>
<accession>A0A0M0J9R5</accession>
<dbReference type="InterPro" id="IPR007314">
    <property type="entry name" value="Cofac_haem-bd_dom"/>
</dbReference>
<keyword evidence="1" id="KW-0732">Signal</keyword>
<feature type="chain" id="PRO_5012994876" evidence="1">
    <location>
        <begin position="16"/>
        <end position="430"/>
    </location>
</feature>
<comment type="caution">
    <text evidence="3">The sequence shown here is derived from an EMBL/GenBank/DDBJ whole genome shotgun (WGS) entry which is preliminary data.</text>
</comment>
<name>A0A0M0J9R5_9EUKA</name>
<proteinExistence type="predicted"/>
<dbReference type="EMBL" id="JWZX01003220">
    <property type="protein sequence ID" value="KOO23087.1"/>
    <property type="molecule type" value="Genomic_DNA"/>
</dbReference>
<dbReference type="Gene3D" id="3.40.50.11550">
    <property type="match status" value="1"/>
</dbReference>
<evidence type="ECO:0000313" key="4">
    <source>
        <dbReference type="Proteomes" id="UP000037460"/>
    </source>
</evidence>
<evidence type="ECO:0000256" key="1">
    <source>
        <dbReference type="SAM" id="SignalP"/>
    </source>
</evidence>
<protein>
    <submittedName>
        <fullName evidence="3">Iron-regulated protein</fullName>
    </submittedName>
</protein>
<evidence type="ECO:0000259" key="2">
    <source>
        <dbReference type="Pfam" id="PF04187"/>
    </source>
</evidence>
<dbReference type="OrthoDB" id="206244at2759"/>
<dbReference type="Pfam" id="PF04187">
    <property type="entry name" value="Cofac_haem_bdg"/>
    <property type="match status" value="1"/>
</dbReference>
<dbReference type="Proteomes" id="UP000037460">
    <property type="component" value="Unassembled WGS sequence"/>
</dbReference>
<organism evidence="3 4">
    <name type="scientific">Chrysochromulina tobinii</name>
    <dbReference type="NCBI Taxonomy" id="1460289"/>
    <lineage>
        <taxon>Eukaryota</taxon>
        <taxon>Haptista</taxon>
        <taxon>Haptophyta</taxon>
        <taxon>Prymnesiophyceae</taxon>
        <taxon>Prymnesiales</taxon>
        <taxon>Chrysochromulinaceae</taxon>
        <taxon>Chrysochromulina</taxon>
    </lineage>
</organism>
<dbReference type="CDD" id="cd14727">
    <property type="entry name" value="ChanN-like"/>
    <property type="match status" value="1"/>
</dbReference>
<keyword evidence="4" id="KW-1185">Reference proteome</keyword>
<feature type="signal peptide" evidence="1">
    <location>
        <begin position="1"/>
        <end position="15"/>
    </location>
</feature>
<feature type="domain" description="Haem-binding uptake Tiki superfamily ChaN" evidence="2">
    <location>
        <begin position="91"/>
        <end position="319"/>
    </location>
</feature>
<gene>
    <name evidence="3" type="ORF">Ctob_003076</name>
</gene>
<dbReference type="SUPFAM" id="SSF159501">
    <property type="entry name" value="EreA/ChaN-like"/>
    <property type="match status" value="1"/>
</dbReference>
<sequence length="430" mass="46232">MPMLVLLLSIGVAALHTPQHGNQHCSHVSRRALAGAFAAAGLSGVLPTSAATLLLTEDGVTLRSAEIYSVVPDSTKTLSPTVKPLTAGTIVKQLQQCRAVFLGEHHNSAADHLLQSAVIRELHKERGSLPMAVGLEAVQRRFQPALDSFVAGRIGEVELEEATEWRKRWFWPFAAYAPVFRACRELGIPLLALNVDSEDLSRVEVGGLPALPPETLRSYVTDPEGFSAFAATTAFKEYVAYIVKPSYQMHQRMGILRTTITGQMLDEDMSFRNFFSGRVLWDESMGSASAAWCRNNPEGLLVGLVGSDHVKFGCGVPARCARQLPGGLASVASVMLNPLPSDTVRDPSIAGGPGGRLNFGEYILQLRYAPVPGDGGAPVIGSKPEDRERAAAVSQARVGSAVLPLADYLMFTTPPPLTKYTWVESSSIQS</sequence>